<gene>
    <name evidence="1" type="ORF">WMO26_06755</name>
</gene>
<evidence type="ECO:0000313" key="2">
    <source>
        <dbReference type="Proteomes" id="UP001489509"/>
    </source>
</evidence>
<evidence type="ECO:0000313" key="1">
    <source>
        <dbReference type="EMBL" id="MEQ2440520.1"/>
    </source>
</evidence>
<organism evidence="1 2">
    <name type="scientific">Solibaculum intestinale</name>
    <dbReference type="NCBI Taxonomy" id="3133165"/>
    <lineage>
        <taxon>Bacteria</taxon>
        <taxon>Bacillati</taxon>
        <taxon>Bacillota</taxon>
        <taxon>Clostridia</taxon>
        <taxon>Eubacteriales</taxon>
        <taxon>Oscillospiraceae</taxon>
        <taxon>Solibaculum</taxon>
    </lineage>
</organism>
<comment type="caution">
    <text evidence="1">The sequence shown here is derived from an EMBL/GenBank/DDBJ whole genome shotgun (WGS) entry which is preliminary data.</text>
</comment>
<keyword evidence="2" id="KW-1185">Reference proteome</keyword>
<sequence length="685" mass="74781">MSTTNQVFNTVALMKAAALTEGDCVMTRGYYAAGDGGSGVYVVTSSAAAADNGSVIALNNGKKAELVIEGDTIHVKQFGAKADDISFDNVAYINAAFHWLARNGGGTLVFPHGETFSVKINSNIDYLRLGASNVTILGNDSTLQVRADSGDFQSLLYIDTSENVAIDRLHFDDNVLSNTGYPVTGDEVKRQMLIHYESVTNAELHNCHFYTGGIWCVQGKLSGLTIDRCNFYFRTKENIGWYDVSTLYLVGERITIQDCIFENQMETKVPQTAVESHATKVRFLRNRCAGYQGSLLIACPTSSEAGAYADVHADDIVVQGNEMICANPGTGNGSGICIWPLSEKNITNIRILNNTIETDYCGILNKYIDNDSVIDGLMIANNSITYVGNEESNIASQYEFKVHGKNGVKLLGATVIKNVVICDNTIFNFPESAVLVTSMESGTVTGLMRKYRNIRIYDNLAYNCGYNTKYYYFGAISLIDGVETGEIARNFFDFDKNADTCLRPIFAYCDDVQDSAVKITVRGNVVSGLYPEQSLDMPEPDDRYDYGLAPTNSVLIWDGITHFNKGDIFDYNNKRYRCTSNFVMGIPSASNPSDVSGTNVTVVDLIAVRQLKVSDASVFRRGDVIKLGGGFVPTRQAIIAGVDYITNIIYADGLGSSWFELKSGGTAAGSPVYFVTNLATSCEEI</sequence>
<dbReference type="Proteomes" id="UP001489509">
    <property type="component" value="Unassembled WGS sequence"/>
</dbReference>
<reference evidence="1 2" key="1">
    <citation type="submission" date="2024-03" db="EMBL/GenBank/DDBJ databases">
        <title>Human intestinal bacterial collection.</title>
        <authorList>
            <person name="Pauvert C."/>
            <person name="Hitch T.C.A."/>
            <person name="Clavel T."/>
        </authorList>
    </citation>
    <scope>NUCLEOTIDE SEQUENCE [LARGE SCALE GENOMIC DNA]</scope>
    <source>
        <strain evidence="1 2">CLA-JM-H44</strain>
    </source>
</reference>
<dbReference type="InterPro" id="IPR011050">
    <property type="entry name" value="Pectin_lyase_fold/virulence"/>
</dbReference>
<evidence type="ECO:0008006" key="3">
    <source>
        <dbReference type="Google" id="ProtNLM"/>
    </source>
</evidence>
<dbReference type="RefSeq" id="WP_349219133.1">
    <property type="nucleotide sequence ID" value="NZ_JBBMFD010000009.1"/>
</dbReference>
<dbReference type="Gene3D" id="2.160.20.10">
    <property type="entry name" value="Single-stranded right-handed beta-helix, Pectin lyase-like"/>
    <property type="match status" value="1"/>
</dbReference>
<dbReference type="EMBL" id="JBBMFD010000009">
    <property type="protein sequence ID" value="MEQ2440520.1"/>
    <property type="molecule type" value="Genomic_DNA"/>
</dbReference>
<dbReference type="InterPro" id="IPR012334">
    <property type="entry name" value="Pectin_lyas_fold"/>
</dbReference>
<proteinExistence type="predicted"/>
<dbReference type="SUPFAM" id="SSF51126">
    <property type="entry name" value="Pectin lyase-like"/>
    <property type="match status" value="1"/>
</dbReference>
<accession>A0ABV1E1B3</accession>
<name>A0ABV1E1B3_9FIRM</name>
<protein>
    <recommendedName>
        <fullName evidence="3">Right handed beta helix domain-containing protein</fullName>
    </recommendedName>
</protein>